<dbReference type="KEGG" id="bsa:Bacsa_2975"/>
<proteinExistence type="predicted"/>
<accession>F0R2G7</accession>
<dbReference type="Proteomes" id="UP000007486">
    <property type="component" value="Chromosome"/>
</dbReference>
<gene>
    <name evidence="1" type="ordered locus">Bacsa_2975</name>
</gene>
<organism evidence="1 2">
    <name type="scientific">Phocaeicola salanitronis (strain DSM 18170 / JCM 13657 / CCUG 60908 / BL78)</name>
    <name type="common">Bacteroides salanitronis</name>
    <dbReference type="NCBI Taxonomy" id="667015"/>
    <lineage>
        <taxon>Bacteria</taxon>
        <taxon>Pseudomonadati</taxon>
        <taxon>Bacteroidota</taxon>
        <taxon>Bacteroidia</taxon>
        <taxon>Bacteroidales</taxon>
        <taxon>Bacteroidaceae</taxon>
        <taxon>Phocaeicola</taxon>
    </lineage>
</organism>
<sequence>MTQAIILKGTQRRRNAAFYFREQSAQRRTFGSVTFAFSKFFLCGFAPLRST</sequence>
<dbReference type="AlphaFoldDB" id="F0R2G7"/>
<dbReference type="EMBL" id="CP002530">
    <property type="protein sequence ID" value="ADY37505.1"/>
    <property type="molecule type" value="Genomic_DNA"/>
</dbReference>
<evidence type="ECO:0000313" key="1">
    <source>
        <dbReference type="EMBL" id="ADY37505.1"/>
    </source>
</evidence>
<dbReference type="HOGENOM" id="CLU_3095740_0_0_10"/>
<name>F0R2G7_PHOSB</name>
<reference evidence="1 2" key="1">
    <citation type="journal article" date="2011" name="Stand. Genomic Sci.">
        <title>Complete genome sequence of Bacteroides salanitronis type strain (BL78).</title>
        <authorList>
            <person name="Gronow S."/>
            <person name="Held B."/>
            <person name="Lucas S."/>
            <person name="Lapidus A."/>
            <person name="Del Rio T.G."/>
            <person name="Nolan M."/>
            <person name="Tice H."/>
            <person name="Deshpande S."/>
            <person name="Cheng J.F."/>
            <person name="Pitluck S."/>
            <person name="Liolios K."/>
            <person name="Pagani I."/>
            <person name="Ivanova N."/>
            <person name="Mavromatis K."/>
            <person name="Pati A."/>
            <person name="Tapia R."/>
            <person name="Han C."/>
            <person name="Goodwin L."/>
            <person name="Chen A."/>
            <person name="Palaniappan K."/>
            <person name="Land M."/>
            <person name="Hauser L."/>
            <person name="Chang Y.J."/>
            <person name="Jeffries C.D."/>
            <person name="Brambilla E.M."/>
            <person name="Rohde M."/>
            <person name="Goker M."/>
            <person name="Detter J.C."/>
            <person name="Woyke T."/>
            <person name="Bristow J."/>
            <person name="Markowitz V."/>
            <person name="Hugenholtz P."/>
            <person name="Kyrpides N.C."/>
            <person name="Klenk H.P."/>
            <person name="Eisen J.A."/>
        </authorList>
    </citation>
    <scope>NUCLEOTIDE SEQUENCE [LARGE SCALE GENOMIC DNA]</scope>
    <source>
        <strain evidence="1 2">DSM 18170</strain>
    </source>
</reference>
<keyword evidence="2" id="KW-1185">Reference proteome</keyword>
<protein>
    <submittedName>
        <fullName evidence="1">Uncharacterized protein</fullName>
    </submittedName>
</protein>
<dbReference type="STRING" id="667015.Bacsa_2975"/>
<evidence type="ECO:0000313" key="2">
    <source>
        <dbReference type="Proteomes" id="UP000007486"/>
    </source>
</evidence>